<dbReference type="PANTHER" id="PTHR43788">
    <property type="entry name" value="DNA2/NAM7 HELICASE FAMILY MEMBER"/>
    <property type="match status" value="1"/>
</dbReference>
<comment type="catalytic activity">
    <reaction evidence="11">
        <text>ATP + H2O = ADP + phosphate + H(+)</text>
        <dbReference type="Rhea" id="RHEA:13065"/>
        <dbReference type="ChEBI" id="CHEBI:15377"/>
        <dbReference type="ChEBI" id="CHEBI:15378"/>
        <dbReference type="ChEBI" id="CHEBI:30616"/>
        <dbReference type="ChEBI" id="CHEBI:43474"/>
        <dbReference type="ChEBI" id="CHEBI:456216"/>
        <dbReference type="EC" id="5.6.2.3"/>
    </reaction>
</comment>
<dbReference type="Proteomes" id="UP001156215">
    <property type="component" value="Chromosome"/>
</dbReference>
<dbReference type="GO" id="GO:0009338">
    <property type="term" value="C:exodeoxyribonuclease V complex"/>
    <property type="evidence" value="ECO:0007669"/>
    <property type="project" value="InterPro"/>
</dbReference>
<evidence type="ECO:0000256" key="3">
    <source>
        <dbReference type="ARBA" id="ARBA00022763"/>
    </source>
</evidence>
<dbReference type="NCBIfam" id="TIGR01447">
    <property type="entry name" value="recD"/>
    <property type="match status" value="1"/>
</dbReference>
<dbReference type="GO" id="GO:0000724">
    <property type="term" value="P:double-strand break repair via homologous recombination"/>
    <property type="evidence" value="ECO:0007669"/>
    <property type="project" value="UniProtKB-UniRule"/>
</dbReference>
<dbReference type="InterPro" id="IPR006344">
    <property type="entry name" value="RecD"/>
</dbReference>
<dbReference type="Pfam" id="PF13538">
    <property type="entry name" value="UvrD_C_2"/>
    <property type="match status" value="1"/>
</dbReference>
<evidence type="ECO:0000256" key="7">
    <source>
        <dbReference type="ARBA" id="ARBA00022840"/>
    </source>
</evidence>
<organism evidence="13 14">
    <name type="scientific">Oxalobacter vibrioformis</name>
    <dbReference type="NCBI Taxonomy" id="933080"/>
    <lineage>
        <taxon>Bacteria</taxon>
        <taxon>Pseudomonadati</taxon>
        <taxon>Pseudomonadota</taxon>
        <taxon>Betaproteobacteria</taxon>
        <taxon>Burkholderiales</taxon>
        <taxon>Oxalobacteraceae</taxon>
        <taxon>Oxalobacter</taxon>
    </lineage>
</organism>
<dbReference type="HAMAP" id="MF_01487">
    <property type="entry name" value="RecD"/>
    <property type="match status" value="1"/>
</dbReference>
<keyword evidence="14" id="KW-1185">Reference proteome</keyword>
<dbReference type="InterPro" id="IPR041851">
    <property type="entry name" value="RecD_N_sf"/>
</dbReference>
<feature type="binding site" evidence="11">
    <location>
        <begin position="166"/>
        <end position="173"/>
    </location>
    <ligand>
        <name>ATP</name>
        <dbReference type="ChEBI" id="CHEBI:30616"/>
    </ligand>
</feature>
<dbReference type="CDD" id="cd17933">
    <property type="entry name" value="DEXSc_RecD-like"/>
    <property type="match status" value="1"/>
</dbReference>
<dbReference type="GO" id="GO:0005524">
    <property type="term" value="F:ATP binding"/>
    <property type="evidence" value="ECO:0007669"/>
    <property type="project" value="UniProtKB-UniRule"/>
</dbReference>
<dbReference type="InterPro" id="IPR027785">
    <property type="entry name" value="UvrD-like_helicase_C"/>
</dbReference>
<evidence type="ECO:0000313" key="14">
    <source>
        <dbReference type="Proteomes" id="UP001156215"/>
    </source>
</evidence>
<dbReference type="InterPro" id="IPR027417">
    <property type="entry name" value="P-loop_NTPase"/>
</dbReference>
<evidence type="ECO:0000256" key="1">
    <source>
        <dbReference type="ARBA" id="ARBA00022722"/>
    </source>
</evidence>
<dbReference type="Gene3D" id="1.10.10.1020">
    <property type="entry name" value="RecBCD complex, subunit RecD, N-terminal domain"/>
    <property type="match status" value="1"/>
</dbReference>
<evidence type="ECO:0000256" key="8">
    <source>
        <dbReference type="ARBA" id="ARBA00023125"/>
    </source>
</evidence>
<evidence type="ECO:0000256" key="2">
    <source>
        <dbReference type="ARBA" id="ARBA00022741"/>
    </source>
</evidence>
<comment type="function">
    <text evidence="11">A helicase/nuclease that prepares dsDNA breaks (DSB) for recombinational DNA repair. Binds to DSBs and unwinds DNA via a highly rapid and processive ATP-dependent bidirectional helicase activity. Unwinds dsDNA until it encounters a Chi (crossover hotspot instigator) sequence from the 3' direction. Cuts ssDNA a few nucleotides 3' to the Chi site. The properties and activities of the enzyme are changed at Chi. The Chi-altered holoenzyme produces a long 3'-ssDNA overhang and facilitates RecA-binding to the ssDNA for homologous DNA recombination and repair. Holoenzyme degrades any linearized DNA that is unable to undergo homologous recombination. In the holoenzyme this subunit has ssDNA-dependent ATPase and 5'-3' helicase activity. When added to pre-assembled RecBC greatly stimulates nuclease activity and augments holoenzyme processivity. Negatively regulates the RecA-loading ability of RecBCD.</text>
</comment>
<keyword evidence="1 11" id="KW-0540">Nuclease</keyword>
<comment type="miscellaneous">
    <text evidence="11">In the RecBCD complex, RecB has a slow 3'-5' helicase, an exonuclease activity and loads RecA onto ssDNA, RecD has a fast 5'-3' helicase activity, while RecC stimulates the ATPase and processivity of the RecB helicase and contributes to recognition of the Chi site.</text>
</comment>
<gene>
    <name evidence="11 13" type="primary">recD</name>
    <name evidence="13" type="ORF">NB640_12020</name>
</gene>
<keyword evidence="10 11" id="KW-0413">Isomerase</keyword>
<evidence type="ECO:0000256" key="5">
    <source>
        <dbReference type="ARBA" id="ARBA00022806"/>
    </source>
</evidence>
<dbReference type="InterPro" id="IPR014001">
    <property type="entry name" value="Helicase_ATP-bd"/>
</dbReference>
<dbReference type="PANTHER" id="PTHR43788:SF6">
    <property type="entry name" value="DNA HELICASE B"/>
    <property type="match status" value="1"/>
</dbReference>
<keyword evidence="4 11" id="KW-0378">Hydrolase</keyword>
<keyword evidence="8 11" id="KW-0238">DNA-binding</keyword>
<dbReference type="RefSeq" id="WP_269308934.1">
    <property type="nucleotide sequence ID" value="NZ_CP098242.1"/>
</dbReference>
<feature type="domain" description="Helicase ATP-binding" evidence="12">
    <location>
        <begin position="153"/>
        <end position="286"/>
    </location>
</feature>
<dbReference type="CDD" id="cd18809">
    <property type="entry name" value="SF1_C_RecD"/>
    <property type="match status" value="1"/>
</dbReference>
<reference evidence="13" key="1">
    <citation type="journal article" date="2022" name="Front. Microbiol.">
        <title>New perspectives on an old grouping: The genomic and phenotypic variability of Oxalobacter formigenes and the implications for calcium oxalate stone prevention.</title>
        <authorList>
            <person name="Chmiel J.A."/>
            <person name="Carr C."/>
            <person name="Stuivenberg G.A."/>
            <person name="Venema R."/>
            <person name="Chanyi R.M."/>
            <person name="Al K.F."/>
            <person name="Giguere D."/>
            <person name="Say H."/>
            <person name="Akouris P.P."/>
            <person name="Dominguez Romero S.A."/>
            <person name="Kwong A."/>
            <person name="Tai V."/>
            <person name="Koval S.F."/>
            <person name="Razvi H."/>
            <person name="Bjazevic J."/>
            <person name="Burton J.P."/>
        </authorList>
    </citation>
    <scope>NUCLEOTIDE SEQUENCE</scope>
    <source>
        <strain evidence="13">WoOx3</strain>
    </source>
</reference>
<dbReference type="Pfam" id="PF13245">
    <property type="entry name" value="AAA_19"/>
    <property type="match status" value="1"/>
</dbReference>
<comment type="subunit">
    <text evidence="11">Heterotrimer of RecB, RecC and RecD. All subunits contribute to DNA-binding.</text>
</comment>
<sequence>MAFHRTPAELLADAFSAYVTTWAKERDVDETAQDWLCGLAYWLSMAVSTGHVCLPLEEQPDFDRWPPIADVRALLFESGLVGTPDAPGNLPLILDAGNRLYLHRYFAYERTLARRIQALKTVMPVDTAAARLALDRFFGKAEAKTADWQRLAAALAMRGCLTIISGGPGTGKTTTVANILACLLSQQPAQRIMLAAPTGKAAMRMLEAIRAQTARFPADVQAKMPSEAFTLHRLLGMTSTAGVFRHHADNPLLVDTLVVDEASMIDLAMASHLFNALPAHARLIMLGDKDQLSAVEAGAVFSELSADPALTPACRADLADMTGIPAEAVTPPQALSDTGLADSTVWLNRNFRFTADSGISQLALAIRDGRITEAETALENAPDGSVTWLSRDTAAALPKGVITFLHENHAAYLDAVAQSPDDPQAVFAAFERFRVLCATREGAYGVSAVNTLMATYARGRLDIPPRQTWYTGRPVMIMENDYVLRLFNGDIGIVLPGENGTPMVFFPSDGGDFRAISPARLPAHETAFAMTVHKSQGSEFDALLILIPPYPTPLITRELLYTAVTRARRHVSLVCSEAVLENGILTSVKKHSGLVARLAEEAKKAPL</sequence>
<dbReference type="EMBL" id="CP098242">
    <property type="protein sequence ID" value="WAW09930.1"/>
    <property type="molecule type" value="Genomic_DNA"/>
</dbReference>
<evidence type="ECO:0000256" key="10">
    <source>
        <dbReference type="ARBA" id="ARBA00023235"/>
    </source>
</evidence>
<proteinExistence type="inferred from homology"/>
<dbReference type="GO" id="GO:0017116">
    <property type="term" value="F:single-stranded DNA helicase activity"/>
    <property type="evidence" value="ECO:0007669"/>
    <property type="project" value="TreeGrafter"/>
</dbReference>
<dbReference type="AlphaFoldDB" id="A0A9E9P377"/>
<accession>A0A9E9P377</accession>
<dbReference type="PROSITE" id="PS51192">
    <property type="entry name" value="HELICASE_ATP_BIND_1"/>
    <property type="match status" value="1"/>
</dbReference>
<evidence type="ECO:0000256" key="6">
    <source>
        <dbReference type="ARBA" id="ARBA00022839"/>
    </source>
</evidence>
<evidence type="ECO:0000256" key="4">
    <source>
        <dbReference type="ARBA" id="ARBA00022801"/>
    </source>
</evidence>
<keyword evidence="2 11" id="KW-0547">Nucleotide-binding</keyword>
<dbReference type="KEGG" id="ovb:NB640_12020"/>
<dbReference type="Gene3D" id="3.40.50.300">
    <property type="entry name" value="P-loop containing nucleotide triphosphate hydrolases"/>
    <property type="match status" value="2"/>
</dbReference>
<dbReference type="GO" id="GO:0008854">
    <property type="term" value="F:exodeoxyribonuclease V activity"/>
    <property type="evidence" value="ECO:0007669"/>
    <property type="project" value="InterPro"/>
</dbReference>
<protein>
    <recommendedName>
        <fullName evidence="11">RecBCD enzyme subunit RecD</fullName>
        <ecNumber evidence="11">5.6.2.3</ecNumber>
    </recommendedName>
    <alternativeName>
        <fullName evidence="11">DNA 5'-3' helicase subunit RecD</fullName>
    </alternativeName>
    <alternativeName>
        <fullName evidence="11">Exonuclease V subunit RecD</fullName>
        <shortName evidence="11">ExoV subunit RecD</shortName>
    </alternativeName>
    <alternativeName>
        <fullName evidence="11">Helicase/nuclease RecBCD subunit RecD</fullName>
    </alternativeName>
</protein>
<dbReference type="GO" id="GO:0043139">
    <property type="term" value="F:5'-3' DNA helicase activity"/>
    <property type="evidence" value="ECO:0007669"/>
    <property type="project" value="UniProtKB-UniRule"/>
</dbReference>
<comment type="similarity">
    <text evidence="11">Belongs to the RecD family.</text>
</comment>
<evidence type="ECO:0000256" key="9">
    <source>
        <dbReference type="ARBA" id="ARBA00023204"/>
    </source>
</evidence>
<evidence type="ECO:0000256" key="11">
    <source>
        <dbReference type="HAMAP-Rule" id="MF_01487"/>
    </source>
</evidence>
<keyword evidence="7 11" id="KW-0067">ATP-binding</keyword>
<dbReference type="SUPFAM" id="SSF52540">
    <property type="entry name" value="P-loop containing nucleoside triphosphate hydrolases"/>
    <property type="match status" value="2"/>
</dbReference>
<dbReference type="GO" id="GO:0003677">
    <property type="term" value="F:DNA binding"/>
    <property type="evidence" value="ECO:0007669"/>
    <property type="project" value="UniProtKB-UniRule"/>
</dbReference>
<keyword evidence="3 11" id="KW-0227">DNA damage</keyword>
<keyword evidence="5 11" id="KW-0347">Helicase</keyword>
<keyword evidence="9 11" id="KW-0234">DNA repair</keyword>
<dbReference type="InterPro" id="IPR050534">
    <property type="entry name" value="Coronavir_polyprotein_1ab"/>
</dbReference>
<keyword evidence="6 11" id="KW-0269">Exonuclease</keyword>
<evidence type="ECO:0000313" key="13">
    <source>
        <dbReference type="EMBL" id="WAW09930.1"/>
    </source>
</evidence>
<dbReference type="Gene3D" id="2.30.30.940">
    <property type="match status" value="1"/>
</dbReference>
<evidence type="ECO:0000259" key="12">
    <source>
        <dbReference type="PROSITE" id="PS51192"/>
    </source>
</evidence>
<name>A0A9E9P377_9BURK</name>
<dbReference type="EC" id="5.6.2.3" evidence="11"/>